<evidence type="ECO:0000313" key="5">
    <source>
        <dbReference type="Proteomes" id="UP001150062"/>
    </source>
</evidence>
<dbReference type="EMBL" id="JAOAOG010000032">
    <property type="protein sequence ID" value="KAJ6253293.1"/>
    <property type="molecule type" value="Genomic_DNA"/>
</dbReference>
<dbReference type="PROSITE" id="PS50088">
    <property type="entry name" value="ANK_REPEAT"/>
    <property type="match status" value="1"/>
</dbReference>
<sequence>MSKPSLARIIRLIRTEDFYQLTQSLNEENINLVDPFGWIICHSIAHLHLPKKKFLEEIIGLGPDLHAVTPDLKESFFHFLCLKQDLGIGLVDLVLSKGFDPNQQNKKGLACFHNVCKYNTNPLPILKSFLSYGYGINLQDNNGFTGLIYLCLRKNIQGDCIKFLITKGADLHLKGNNGQNCIDLLLRNDEAQNNNVLYHVLKKTKHIFKPNYLHLLCQKLKPDLKTIKLICTQNVSIVNTRDENNFTAFQYLFLKESPPYLIIEYLLSIGSDVNDIYTNTKMENNILINYVSLNYSLDVKILELLIHKHNCDLNYENKQGETALFKIFQKNNLINYYECIKIFFAKRKGTNPIDISKYNEKMLSLAFKYPETNSTIIELLLKNGANAQMVDSVGNNLLHLALKDANVHIDLIKLLVEHKIDHNALNWYSCNALIVALQMPMVKDLKIIKLLIDIGSDIDISSHWGETPLMRLCANSERYDIPFFESLLKKIKNVNARNGSGESALLKVCERQATNYQQLIRLLIKYGAKTNIANNTGHVPLHLLCKSQSPDLELIKYFLERENTDPNIMTRKNNNLMHFACTPKIPNLDLINLLFKYKIDLNQKNSFGETPLSIRCRTQHFDIKKRYKMGKGMPMGIGKGIGKELQKGMENESEQEEMSKNKEIKVMFNEKGFIENLLQKGALVNFFDMKRNSPLNILFIYQNKINLEIVKLLLQKDSNLIFEKNYVGQTALIRACLRKNPKFKEVKLLVEWGSDINHKDNSSKNAFHAICNSKNAKLKIVKYFLDLKSNPNAKTTSGKTPFNYIIRTVKTYL</sequence>
<dbReference type="InterPro" id="IPR036770">
    <property type="entry name" value="Ankyrin_rpt-contain_sf"/>
</dbReference>
<evidence type="ECO:0000256" key="3">
    <source>
        <dbReference type="PROSITE-ProRule" id="PRU00023"/>
    </source>
</evidence>
<dbReference type="Pfam" id="PF12796">
    <property type="entry name" value="Ank_2"/>
    <property type="match status" value="4"/>
</dbReference>
<dbReference type="SUPFAM" id="SSF48403">
    <property type="entry name" value="Ankyrin repeat"/>
    <property type="match status" value="3"/>
</dbReference>
<organism evidence="4 5">
    <name type="scientific">Anaeramoeba flamelloides</name>
    <dbReference type="NCBI Taxonomy" id="1746091"/>
    <lineage>
        <taxon>Eukaryota</taxon>
        <taxon>Metamonada</taxon>
        <taxon>Anaeramoebidae</taxon>
        <taxon>Anaeramoeba</taxon>
    </lineage>
</organism>
<accession>A0ABQ8Z8S4</accession>
<feature type="repeat" description="ANK" evidence="3">
    <location>
        <begin position="727"/>
        <end position="761"/>
    </location>
</feature>
<dbReference type="Proteomes" id="UP001150062">
    <property type="component" value="Unassembled WGS sequence"/>
</dbReference>
<keyword evidence="5" id="KW-1185">Reference proteome</keyword>
<evidence type="ECO:0000256" key="1">
    <source>
        <dbReference type="ARBA" id="ARBA00022737"/>
    </source>
</evidence>
<reference evidence="4" key="1">
    <citation type="submission" date="2022-08" db="EMBL/GenBank/DDBJ databases">
        <title>Novel sulfate-reducing endosymbionts in the free-living metamonad Anaeramoeba.</title>
        <authorList>
            <person name="Jerlstrom-Hultqvist J."/>
            <person name="Cepicka I."/>
            <person name="Gallot-Lavallee L."/>
            <person name="Salas-Leiva D."/>
            <person name="Curtis B.A."/>
            <person name="Zahonova K."/>
            <person name="Pipaliya S."/>
            <person name="Dacks J."/>
            <person name="Roger A.J."/>
        </authorList>
    </citation>
    <scope>NUCLEOTIDE SEQUENCE</scope>
    <source>
        <strain evidence="4">Schooner1</strain>
    </source>
</reference>
<proteinExistence type="predicted"/>
<keyword evidence="2 3" id="KW-0040">ANK repeat</keyword>
<gene>
    <name evidence="4" type="ORF">M0813_01339</name>
</gene>
<dbReference type="Gene3D" id="1.25.40.20">
    <property type="entry name" value="Ankyrin repeat-containing domain"/>
    <property type="match status" value="3"/>
</dbReference>
<dbReference type="PANTHER" id="PTHR24198">
    <property type="entry name" value="ANKYRIN REPEAT AND PROTEIN KINASE DOMAIN-CONTAINING PROTEIN"/>
    <property type="match status" value="1"/>
</dbReference>
<dbReference type="InterPro" id="IPR002110">
    <property type="entry name" value="Ankyrin_rpt"/>
</dbReference>
<evidence type="ECO:0000313" key="4">
    <source>
        <dbReference type="EMBL" id="KAJ6253293.1"/>
    </source>
</evidence>
<name>A0ABQ8Z8S4_9EUKA</name>
<keyword evidence="1" id="KW-0677">Repeat</keyword>
<dbReference type="SMART" id="SM00248">
    <property type="entry name" value="ANK"/>
    <property type="match status" value="15"/>
</dbReference>
<dbReference type="PANTHER" id="PTHR24198:SF165">
    <property type="entry name" value="ANKYRIN REPEAT-CONTAINING PROTEIN-RELATED"/>
    <property type="match status" value="1"/>
</dbReference>
<evidence type="ECO:0000256" key="2">
    <source>
        <dbReference type="ARBA" id="ARBA00023043"/>
    </source>
</evidence>
<comment type="caution">
    <text evidence="4">The sequence shown here is derived from an EMBL/GenBank/DDBJ whole genome shotgun (WGS) entry which is preliminary data.</text>
</comment>
<protein>
    <submittedName>
        <fullName evidence="4">Ankyrin repeat</fullName>
    </submittedName>
</protein>